<dbReference type="Proteomes" id="UP000011991">
    <property type="component" value="Unassembled WGS sequence"/>
</dbReference>
<dbReference type="OrthoDB" id="1467470at2"/>
<organism evidence="1 2">
    <name type="scientific">Rhodopirellula maiorica SM1</name>
    <dbReference type="NCBI Taxonomy" id="1265738"/>
    <lineage>
        <taxon>Bacteria</taxon>
        <taxon>Pseudomonadati</taxon>
        <taxon>Planctomycetota</taxon>
        <taxon>Planctomycetia</taxon>
        <taxon>Pirellulales</taxon>
        <taxon>Pirellulaceae</taxon>
        <taxon>Novipirellula</taxon>
    </lineage>
</organism>
<dbReference type="AlphaFoldDB" id="M5RTQ2"/>
<gene>
    <name evidence="1" type="ORF">RMSM_00485</name>
</gene>
<keyword evidence="2" id="KW-1185">Reference proteome</keyword>
<evidence type="ECO:0000313" key="1">
    <source>
        <dbReference type="EMBL" id="EMI22586.1"/>
    </source>
</evidence>
<proteinExistence type="predicted"/>
<protein>
    <submittedName>
        <fullName evidence="1">Uncharacterized protein</fullName>
    </submittedName>
</protein>
<dbReference type="PATRIC" id="fig|1265738.3.peg.489"/>
<dbReference type="RefSeq" id="WP_008690913.1">
    <property type="nucleotide sequence ID" value="NZ_ANOG01000072.1"/>
</dbReference>
<evidence type="ECO:0000313" key="2">
    <source>
        <dbReference type="Proteomes" id="UP000011991"/>
    </source>
</evidence>
<sequence>MPWEITIINGTRDSRKPLGLRDDVIAALAEAVPGVELQRPPMPPDEMLAMMPPAVRDAMARPKLEAGFEHDDLSIQFYTSDTPEIDWINAEVRGNGDPLPVLQFICSNTRWSVIDVGENVIVDVANANSESWDSFRQWRDKAIRQLAADDPKER</sequence>
<reference evidence="1 2" key="1">
    <citation type="journal article" date="2013" name="Mar. Genomics">
        <title>Expression of sulfatases in Rhodopirellula baltica and the diversity of sulfatases in the genus Rhodopirellula.</title>
        <authorList>
            <person name="Wegner C.E."/>
            <person name="Richter-Heitmann T."/>
            <person name="Klindworth A."/>
            <person name="Klockow C."/>
            <person name="Richter M."/>
            <person name="Achstetter T."/>
            <person name="Glockner F.O."/>
            <person name="Harder J."/>
        </authorList>
    </citation>
    <scope>NUCLEOTIDE SEQUENCE [LARGE SCALE GENOMIC DNA]</scope>
    <source>
        <strain evidence="1 2">SM1</strain>
    </source>
</reference>
<dbReference type="EMBL" id="ANOG01000072">
    <property type="protein sequence ID" value="EMI22586.1"/>
    <property type="molecule type" value="Genomic_DNA"/>
</dbReference>
<accession>M5RTQ2</accession>
<name>M5RTQ2_9BACT</name>
<comment type="caution">
    <text evidence="1">The sequence shown here is derived from an EMBL/GenBank/DDBJ whole genome shotgun (WGS) entry which is preliminary data.</text>
</comment>